<dbReference type="InterPro" id="IPR013500">
    <property type="entry name" value="TopoI_cat_euk"/>
</dbReference>
<accession>A0AAJ5VUQ4</accession>
<evidence type="ECO:0000256" key="1">
    <source>
        <dbReference type="ARBA" id="ARBA00000213"/>
    </source>
</evidence>
<evidence type="ECO:0000256" key="4">
    <source>
        <dbReference type="ARBA" id="ARBA00023029"/>
    </source>
</evidence>
<dbReference type="PROSITE" id="PS52038">
    <property type="entry name" value="TOPO_IB_2"/>
    <property type="match status" value="1"/>
</dbReference>
<dbReference type="Pfam" id="PF21338">
    <property type="entry name" value="Top1B_N_bact"/>
    <property type="match status" value="1"/>
</dbReference>
<dbReference type="InterPro" id="IPR035447">
    <property type="entry name" value="DNA_topo_I_N_sf"/>
</dbReference>
<dbReference type="InterPro" id="IPR049331">
    <property type="entry name" value="Top1B_N_bact"/>
</dbReference>
<dbReference type="GO" id="GO:0003917">
    <property type="term" value="F:DNA topoisomerase type I (single strand cut, ATP-independent) activity"/>
    <property type="evidence" value="ECO:0007669"/>
    <property type="project" value="UniProtKB-EC"/>
</dbReference>
<dbReference type="GO" id="GO:0006265">
    <property type="term" value="P:DNA topological change"/>
    <property type="evidence" value="ECO:0007669"/>
    <property type="project" value="InterPro"/>
</dbReference>
<dbReference type="AlphaFoldDB" id="A0AAJ5VUQ4"/>
<dbReference type="Pfam" id="PF01028">
    <property type="entry name" value="Topoisom_I"/>
    <property type="match status" value="1"/>
</dbReference>
<comment type="similarity">
    <text evidence="2">Belongs to the type IB topoisomerase family.</text>
</comment>
<dbReference type="Proteomes" id="UP001217476">
    <property type="component" value="Chromosome"/>
</dbReference>
<protein>
    <recommendedName>
        <fullName evidence="3">DNA topoisomerase</fullName>
        <ecNumber evidence="3">5.6.2.1</ecNumber>
    </recommendedName>
</protein>
<dbReference type="SUPFAM" id="SSF56349">
    <property type="entry name" value="DNA breaking-rejoining enzymes"/>
    <property type="match status" value="1"/>
</dbReference>
<dbReference type="Gene3D" id="1.10.132.120">
    <property type="match status" value="1"/>
</dbReference>
<dbReference type="EMBL" id="CP119312">
    <property type="protein sequence ID" value="WEK05159.1"/>
    <property type="molecule type" value="Genomic_DNA"/>
</dbReference>
<reference evidence="9" key="1">
    <citation type="submission" date="2023-03" db="EMBL/GenBank/DDBJ databases">
        <title>Andean soil-derived lignocellulolytic bacterial consortium as a source of novel taxa and putative plastic-active enzymes.</title>
        <authorList>
            <person name="Diaz-Garcia L."/>
            <person name="Chuvochina M."/>
            <person name="Feuerriegel G."/>
            <person name="Bunk B."/>
            <person name="Sproer C."/>
            <person name="Streit W.R."/>
            <person name="Rodriguez L.M."/>
            <person name="Overmann J."/>
            <person name="Jimenez D.J."/>
        </authorList>
    </citation>
    <scope>NUCLEOTIDE SEQUENCE</scope>
    <source>
        <strain evidence="9">MAG 4196</strain>
    </source>
</reference>
<evidence type="ECO:0000313" key="9">
    <source>
        <dbReference type="EMBL" id="WEK05159.1"/>
    </source>
</evidence>
<evidence type="ECO:0000313" key="10">
    <source>
        <dbReference type="Proteomes" id="UP001217476"/>
    </source>
</evidence>
<evidence type="ECO:0000259" key="7">
    <source>
        <dbReference type="Pfam" id="PF01028"/>
    </source>
</evidence>
<evidence type="ECO:0000256" key="2">
    <source>
        <dbReference type="ARBA" id="ARBA00006645"/>
    </source>
</evidence>
<feature type="domain" description="DNA topoisomerase I catalytic core eukaryotic-type" evidence="7">
    <location>
        <begin position="85"/>
        <end position="286"/>
    </location>
</feature>
<keyword evidence="6" id="KW-0413">Isomerase</keyword>
<dbReference type="Gene3D" id="3.30.66.10">
    <property type="entry name" value="DNA topoisomerase I domain"/>
    <property type="match status" value="1"/>
</dbReference>
<dbReference type="GO" id="GO:0003677">
    <property type="term" value="F:DNA binding"/>
    <property type="evidence" value="ECO:0007669"/>
    <property type="project" value="UniProtKB-KW"/>
</dbReference>
<evidence type="ECO:0000256" key="3">
    <source>
        <dbReference type="ARBA" id="ARBA00012891"/>
    </source>
</evidence>
<dbReference type="InterPro" id="IPR011010">
    <property type="entry name" value="DNA_brk_join_enz"/>
</dbReference>
<feature type="domain" description="DNA topoisomerase IB N-terminal" evidence="8">
    <location>
        <begin position="21"/>
        <end position="69"/>
    </location>
</feature>
<dbReference type="PRINTS" id="PR00416">
    <property type="entry name" value="EUTPISMRASEI"/>
</dbReference>
<dbReference type="SUPFAM" id="SSF55869">
    <property type="entry name" value="DNA topoisomerase I domain"/>
    <property type="match status" value="1"/>
</dbReference>
<gene>
    <name evidence="9" type="ORF">P0Y65_02575</name>
</gene>
<evidence type="ECO:0000259" key="8">
    <source>
        <dbReference type="Pfam" id="PF21338"/>
    </source>
</evidence>
<dbReference type="InterPro" id="IPR014711">
    <property type="entry name" value="TopoI_cat_a-hlx-sub_euk"/>
</dbReference>
<dbReference type="InterPro" id="IPR001631">
    <property type="entry name" value="TopoI"/>
</dbReference>
<keyword evidence="4" id="KW-0799">Topoisomerase</keyword>
<name>A0AAJ5VUQ4_9HYPH</name>
<evidence type="ECO:0000256" key="6">
    <source>
        <dbReference type="ARBA" id="ARBA00023235"/>
    </source>
</evidence>
<comment type="catalytic activity">
    <reaction evidence="1">
        <text>ATP-independent breakage of single-stranded DNA, followed by passage and rejoining.</text>
        <dbReference type="EC" id="5.6.2.1"/>
    </reaction>
</comment>
<organism evidence="9 10">
    <name type="scientific">Candidatus Devosia phytovorans</name>
    <dbReference type="NCBI Taxonomy" id="3121372"/>
    <lineage>
        <taxon>Bacteria</taxon>
        <taxon>Pseudomonadati</taxon>
        <taxon>Pseudomonadota</taxon>
        <taxon>Alphaproteobacteria</taxon>
        <taxon>Hyphomicrobiales</taxon>
        <taxon>Devosiaceae</taxon>
        <taxon>Devosia</taxon>
    </lineage>
</organism>
<keyword evidence="5" id="KW-0238">DNA-binding</keyword>
<dbReference type="Gene3D" id="3.90.15.10">
    <property type="entry name" value="Topoisomerase I, Chain A, domain 3"/>
    <property type="match status" value="1"/>
</dbReference>
<evidence type="ECO:0000256" key="5">
    <source>
        <dbReference type="ARBA" id="ARBA00023125"/>
    </source>
</evidence>
<dbReference type="EC" id="5.6.2.1" evidence="3"/>
<sequence length="331" mass="36407">MRLSKVTRDDLTLCRRKSGKGFSYRDADGKLVGDAATRDRIRSLGIPPAWRDVRIAAKANAHIQVLGVDEAGRDQYIYHPEWELRRDGKKQKRLSALTAVLPRLRKKIAEALDAETGSRELALAIAVALIDRTAMRVGREKYLETSGTRGAGTLYARDVRVTGDEVCMNFDAKGGKRAEYCLTDPSLAQAVSRIKTLPGKRLLVYRNEAGKIRPIKTGAINDFLRDLAGVEISAKDFRTLHASALAGEALAEMEVGTSETARRRQMAQVAKQVSDVLRNTPTICRKSYIAPCLFKLFDDGKLSALWNAAGKGRTGLLAREKRLGVVLASVT</sequence>
<proteinExistence type="inferred from homology"/>